<evidence type="ECO:0000313" key="2">
    <source>
        <dbReference type="EMBL" id="GHA75887.1"/>
    </source>
</evidence>
<sequence length="125" mass="14097">MATALPKALIDTIEMDQIHILLARQNMQQLGLNGRVTIHHGSFEEILVKLKTSYDAVFFDGFAPSLSLLEQMRNLLNLNGVLILANLGLAGGSDLRALQHELKQTERWQKIQTIEHNSTQVLRRI</sequence>
<accession>A0A8J3CI87</accession>
<comment type="caution">
    <text evidence="2">The sequence shown here is derived from an EMBL/GenBank/DDBJ whole genome shotgun (WGS) entry which is preliminary data.</text>
</comment>
<organism evidence="2 3">
    <name type="scientific">Formosimonas limnophila</name>
    <dbReference type="NCBI Taxonomy" id="1384487"/>
    <lineage>
        <taxon>Bacteria</taxon>
        <taxon>Pseudomonadati</taxon>
        <taxon>Pseudomonadota</taxon>
        <taxon>Betaproteobacteria</taxon>
        <taxon>Burkholderiales</taxon>
        <taxon>Burkholderiaceae</taxon>
        <taxon>Formosimonas</taxon>
    </lineage>
</organism>
<dbReference type="AlphaFoldDB" id="A0A8J3CI87"/>
<reference evidence="2" key="1">
    <citation type="journal article" date="2014" name="Int. J. Syst. Evol. Microbiol.">
        <title>Complete genome sequence of Corynebacterium casei LMG S-19264T (=DSM 44701T), isolated from a smear-ripened cheese.</title>
        <authorList>
            <consortium name="US DOE Joint Genome Institute (JGI-PGF)"/>
            <person name="Walter F."/>
            <person name="Albersmeier A."/>
            <person name="Kalinowski J."/>
            <person name="Ruckert C."/>
        </authorList>
    </citation>
    <scope>NUCLEOTIDE SEQUENCE</scope>
    <source>
        <strain evidence="2">KCTC 32501</strain>
    </source>
</reference>
<reference evidence="2" key="2">
    <citation type="submission" date="2020-09" db="EMBL/GenBank/DDBJ databases">
        <authorList>
            <person name="Sun Q."/>
            <person name="Kim S."/>
        </authorList>
    </citation>
    <scope>NUCLEOTIDE SEQUENCE</scope>
    <source>
        <strain evidence="2">KCTC 32501</strain>
    </source>
</reference>
<dbReference type="EMBL" id="BMZG01000008">
    <property type="protein sequence ID" value="GHA75887.1"/>
    <property type="molecule type" value="Genomic_DNA"/>
</dbReference>
<gene>
    <name evidence="2" type="ORF">GCM10009007_16150</name>
</gene>
<evidence type="ECO:0000259" key="1">
    <source>
        <dbReference type="Pfam" id="PF13847"/>
    </source>
</evidence>
<protein>
    <recommendedName>
        <fullName evidence="1">Methyltransferase domain-containing protein</fullName>
    </recommendedName>
</protein>
<feature type="domain" description="Methyltransferase" evidence="1">
    <location>
        <begin position="10"/>
        <end position="113"/>
    </location>
</feature>
<dbReference type="InterPro" id="IPR025714">
    <property type="entry name" value="Methyltranfer_dom"/>
</dbReference>
<proteinExistence type="predicted"/>
<dbReference type="RefSeq" id="WP_189493450.1">
    <property type="nucleotide sequence ID" value="NZ_BMZG01000008.1"/>
</dbReference>
<keyword evidence="3" id="KW-1185">Reference proteome</keyword>
<dbReference type="Pfam" id="PF13847">
    <property type="entry name" value="Methyltransf_31"/>
    <property type="match status" value="1"/>
</dbReference>
<evidence type="ECO:0000313" key="3">
    <source>
        <dbReference type="Proteomes" id="UP000614287"/>
    </source>
</evidence>
<dbReference type="Gene3D" id="3.40.50.150">
    <property type="entry name" value="Vaccinia Virus protein VP39"/>
    <property type="match status" value="1"/>
</dbReference>
<dbReference type="SUPFAM" id="SSF53335">
    <property type="entry name" value="S-adenosyl-L-methionine-dependent methyltransferases"/>
    <property type="match status" value="1"/>
</dbReference>
<dbReference type="Proteomes" id="UP000614287">
    <property type="component" value="Unassembled WGS sequence"/>
</dbReference>
<dbReference type="CDD" id="cd02440">
    <property type="entry name" value="AdoMet_MTases"/>
    <property type="match status" value="1"/>
</dbReference>
<name>A0A8J3CI87_9BURK</name>
<dbReference type="InterPro" id="IPR029063">
    <property type="entry name" value="SAM-dependent_MTases_sf"/>
</dbReference>